<accession>A0A1I7TM16</accession>
<keyword evidence="7 19" id="KW-0808">Transferase</keyword>
<evidence type="ECO:0000256" key="17">
    <source>
        <dbReference type="ARBA" id="ARBA00055845"/>
    </source>
</evidence>
<evidence type="ECO:0000256" key="2">
    <source>
        <dbReference type="ARBA" id="ARBA00004123"/>
    </source>
</evidence>
<dbReference type="WBParaSite" id="Csp11.Scaffold628.g7253.t2">
    <property type="protein sequence ID" value="Csp11.Scaffold628.g7253.t2"/>
    <property type="gene ID" value="Csp11.Scaffold628.g7253"/>
</dbReference>
<keyword evidence="21" id="KW-1185">Reference proteome</keyword>
<dbReference type="SUPFAM" id="SSF56112">
    <property type="entry name" value="Protein kinase-like (PK-like)"/>
    <property type="match status" value="1"/>
</dbReference>
<name>A0A1I7TM16_9PELO</name>
<keyword evidence="10 18" id="KW-0547">Nucleotide-binding</keyword>
<evidence type="ECO:0000256" key="15">
    <source>
        <dbReference type="ARBA" id="ARBA00047592"/>
    </source>
</evidence>
<dbReference type="Pfam" id="PF00069">
    <property type="entry name" value="Pkinase"/>
    <property type="match status" value="1"/>
</dbReference>
<dbReference type="FunFam" id="3.30.200.20:FF:000915">
    <property type="entry name" value="Mitogen-activated protein kinase"/>
    <property type="match status" value="1"/>
</dbReference>
<dbReference type="GO" id="GO:0004707">
    <property type="term" value="F:MAP kinase activity"/>
    <property type="evidence" value="ECO:0007669"/>
    <property type="project" value="UniProtKB-EC"/>
</dbReference>
<dbReference type="GO" id="GO:0046872">
    <property type="term" value="F:metal ion binding"/>
    <property type="evidence" value="ECO:0007669"/>
    <property type="project" value="UniProtKB-KW"/>
</dbReference>
<dbReference type="Gene3D" id="3.30.200.20">
    <property type="entry name" value="Phosphorylase Kinase, domain 1"/>
    <property type="match status" value="1"/>
</dbReference>
<evidence type="ECO:0000256" key="5">
    <source>
        <dbReference type="ARBA" id="ARBA00022490"/>
    </source>
</evidence>
<dbReference type="PROSITE" id="PS00107">
    <property type="entry name" value="PROTEIN_KINASE_ATP"/>
    <property type="match status" value="1"/>
</dbReference>
<dbReference type="InterPro" id="IPR000719">
    <property type="entry name" value="Prot_kinase_dom"/>
</dbReference>
<evidence type="ECO:0000256" key="13">
    <source>
        <dbReference type="ARBA" id="ARBA00022842"/>
    </source>
</evidence>
<evidence type="ECO:0000256" key="18">
    <source>
        <dbReference type="PROSITE-ProRule" id="PRU10141"/>
    </source>
</evidence>
<evidence type="ECO:0000256" key="4">
    <source>
        <dbReference type="ARBA" id="ARBA00008832"/>
    </source>
</evidence>
<evidence type="ECO:0000256" key="16">
    <source>
        <dbReference type="ARBA" id="ARBA00048312"/>
    </source>
</evidence>
<dbReference type="PROSITE" id="PS01351">
    <property type="entry name" value="MAPK"/>
    <property type="match status" value="1"/>
</dbReference>
<evidence type="ECO:0000256" key="14">
    <source>
        <dbReference type="ARBA" id="ARBA00023242"/>
    </source>
</evidence>
<comment type="similarity">
    <text evidence="19">Belongs to the protein kinase superfamily. Ser/Thr protein kinase family. MAP kinase subfamily.</text>
</comment>
<dbReference type="InterPro" id="IPR003527">
    <property type="entry name" value="MAP_kinase_CS"/>
</dbReference>
<feature type="domain" description="Protein kinase" evidence="20">
    <location>
        <begin position="228"/>
        <end position="517"/>
    </location>
</feature>
<evidence type="ECO:0000256" key="19">
    <source>
        <dbReference type="RuleBase" id="RU361165"/>
    </source>
</evidence>
<dbReference type="InterPro" id="IPR008271">
    <property type="entry name" value="Ser/Thr_kinase_AS"/>
</dbReference>
<dbReference type="InterPro" id="IPR050117">
    <property type="entry name" value="MAPK"/>
</dbReference>
<keyword evidence="12 18" id="KW-0067">ATP-binding</keyword>
<feature type="binding site" evidence="18">
    <location>
        <position position="257"/>
    </location>
    <ligand>
        <name>ATP</name>
        <dbReference type="ChEBI" id="CHEBI:30616"/>
    </ligand>
</feature>
<keyword evidence="14" id="KW-0539">Nucleus</keyword>
<proteinExistence type="inferred from homology"/>
<comment type="similarity">
    <text evidence="4">Belongs to the protein kinase superfamily. CMGC Ser/Thr protein kinase family. MAP kinase subfamily.</text>
</comment>
<evidence type="ECO:0000256" key="1">
    <source>
        <dbReference type="ARBA" id="ARBA00001946"/>
    </source>
</evidence>
<sequence>MLRRLPNVRGTAMAAGSEGQGGLTMLAHSQSVNQAVRARARVQIRDGSSSSSGCSSSSTELYDLAAAHAALLSRQQQILSQGIIPEHQLAAAAVAAHHQHLPLHPSVQHQLVAAHHHHHHLPQVAHHPLPRSDVIHQPSHFALHHHLQNLVQQQQQQQAHLHHQLIGDMALVSHTHPAAVGSTTCYEKNQQKQQQVQQIPTQPQVAHVSSNAILAAAQPFYPPPVQDTQPDRPIGYGAFGVVWSVTDPRSGKRVALKKMPNVFQNLASCKRVFREIKMLSSFRHDNVLSLLDILQPANPSFFQELYVLTELMQSDLHKIIVSPQTLTIDHVKVFVYQILRGLKYLHTANILHRDIKPGNLLVNSNCILKICDFGLARTWDQRDRLNMTHEVVTQYYRAPELLMGARRYTGAVDIWSVGCIFAELLQRKILFQAAGPIEQLQMIIDLLGTPSQEAMKYACDGAKNHVLRAGPRASNAQSLYRLSPQTTDDAVDLLLKLLQFDPDKRISVQEALQHPYLAEGRLRFHSCMCSCCYTKPNMQSKTFAPDMDPCHETPFDPKWEKDMSRLSMFELREKMYQFVMDRSPLYGVALCINPQSAAYKNFASSSVAQASELPPSPQAW</sequence>
<evidence type="ECO:0000256" key="8">
    <source>
        <dbReference type="ARBA" id="ARBA00022687"/>
    </source>
</evidence>
<evidence type="ECO:0000313" key="22">
    <source>
        <dbReference type="WBParaSite" id="Csp11.Scaffold628.g7253.t2"/>
    </source>
</evidence>
<dbReference type="CDD" id="cd07853">
    <property type="entry name" value="STKc_NLK"/>
    <property type="match status" value="1"/>
</dbReference>
<comment type="catalytic activity">
    <reaction evidence="16">
        <text>L-seryl-[protein] + ATP = O-phospho-L-seryl-[protein] + ADP + H(+)</text>
        <dbReference type="Rhea" id="RHEA:17989"/>
        <dbReference type="Rhea" id="RHEA-COMP:9863"/>
        <dbReference type="Rhea" id="RHEA-COMP:11604"/>
        <dbReference type="ChEBI" id="CHEBI:15378"/>
        <dbReference type="ChEBI" id="CHEBI:29999"/>
        <dbReference type="ChEBI" id="CHEBI:30616"/>
        <dbReference type="ChEBI" id="CHEBI:83421"/>
        <dbReference type="ChEBI" id="CHEBI:456216"/>
        <dbReference type="EC" id="2.7.11.24"/>
    </reaction>
</comment>
<evidence type="ECO:0000256" key="9">
    <source>
        <dbReference type="ARBA" id="ARBA00022723"/>
    </source>
</evidence>
<evidence type="ECO:0000256" key="3">
    <source>
        <dbReference type="ARBA" id="ARBA00004544"/>
    </source>
</evidence>
<dbReference type="eggNOG" id="KOG0664">
    <property type="taxonomic scope" value="Eukaryota"/>
</dbReference>
<keyword evidence="8" id="KW-0879">Wnt signaling pathway</keyword>
<dbReference type="GO" id="GO:0106310">
    <property type="term" value="F:protein serine kinase activity"/>
    <property type="evidence" value="ECO:0007669"/>
    <property type="project" value="RHEA"/>
</dbReference>
<dbReference type="FunFam" id="1.10.510.10:FF:000162">
    <property type="entry name" value="Mitogen-activated protein kinase"/>
    <property type="match status" value="1"/>
</dbReference>
<dbReference type="GO" id="GO:0016055">
    <property type="term" value="P:Wnt signaling pathway"/>
    <property type="evidence" value="ECO:0007669"/>
    <property type="project" value="UniProtKB-KW"/>
</dbReference>
<dbReference type="PANTHER" id="PTHR24055">
    <property type="entry name" value="MITOGEN-ACTIVATED PROTEIN KINASE"/>
    <property type="match status" value="1"/>
</dbReference>
<organism evidence="21 22">
    <name type="scientific">Caenorhabditis tropicalis</name>
    <dbReference type="NCBI Taxonomy" id="1561998"/>
    <lineage>
        <taxon>Eukaryota</taxon>
        <taxon>Metazoa</taxon>
        <taxon>Ecdysozoa</taxon>
        <taxon>Nematoda</taxon>
        <taxon>Chromadorea</taxon>
        <taxon>Rhabditida</taxon>
        <taxon>Rhabditina</taxon>
        <taxon>Rhabditomorpha</taxon>
        <taxon>Rhabditoidea</taxon>
        <taxon>Rhabditidae</taxon>
        <taxon>Peloderinae</taxon>
        <taxon>Caenorhabditis</taxon>
    </lineage>
</organism>
<keyword evidence="11 19" id="KW-0418">Kinase</keyword>
<dbReference type="EC" id="2.7.11.24" evidence="19"/>
<keyword evidence="13 19" id="KW-0460">Magnesium</keyword>
<evidence type="ECO:0000313" key="21">
    <source>
        <dbReference type="Proteomes" id="UP000095282"/>
    </source>
</evidence>
<keyword evidence="5" id="KW-0963">Cytoplasm</keyword>
<dbReference type="PROSITE" id="PS50011">
    <property type="entry name" value="PROTEIN_KINASE_DOM"/>
    <property type="match status" value="1"/>
</dbReference>
<protein>
    <recommendedName>
        <fullName evidence="19">Mitogen-activated protein kinase</fullName>
        <ecNumber evidence="19">2.7.11.24</ecNumber>
    </recommendedName>
</protein>
<reference evidence="22" key="1">
    <citation type="submission" date="2016-11" db="UniProtKB">
        <authorList>
            <consortium name="WormBaseParasite"/>
        </authorList>
    </citation>
    <scope>IDENTIFICATION</scope>
</reference>
<dbReference type="InterPro" id="IPR017441">
    <property type="entry name" value="Protein_kinase_ATP_BS"/>
</dbReference>
<dbReference type="GO" id="GO:0005634">
    <property type="term" value="C:nucleus"/>
    <property type="evidence" value="ECO:0007669"/>
    <property type="project" value="UniProtKB-SubCell"/>
</dbReference>
<dbReference type="Gene3D" id="1.10.510.10">
    <property type="entry name" value="Transferase(Phosphotransferase) domain 1"/>
    <property type="match status" value="1"/>
</dbReference>
<comment type="activity regulation">
    <text evidence="19">Activated by threonine and tyrosine phosphorylation.</text>
</comment>
<dbReference type="PROSITE" id="PS00108">
    <property type="entry name" value="PROTEIN_KINASE_ST"/>
    <property type="match status" value="1"/>
</dbReference>
<dbReference type="GO" id="GO:0005938">
    <property type="term" value="C:cell cortex"/>
    <property type="evidence" value="ECO:0007669"/>
    <property type="project" value="UniProtKB-SubCell"/>
</dbReference>
<evidence type="ECO:0000259" key="20">
    <source>
        <dbReference type="PROSITE" id="PS50011"/>
    </source>
</evidence>
<dbReference type="GO" id="GO:0005524">
    <property type="term" value="F:ATP binding"/>
    <property type="evidence" value="ECO:0007669"/>
    <property type="project" value="UniProtKB-UniRule"/>
</dbReference>
<dbReference type="InterPro" id="IPR011009">
    <property type="entry name" value="Kinase-like_dom_sf"/>
</dbReference>
<comment type="function">
    <text evidence="17">Has a role in the Wnt signaling pathway controlling the asymmetry of cell divisions during embryogenesis. Operates in the AB and EMS cell lineages influencing cell specification. Required for body wall muscle development, endoderm development, pop-1 asymmetry and T-cell division asymmetry. Component of the beta-catenin-lit-1 complex which promotes the phosphorylation, down-regulation and subcellular relocation of pop-1. Regulates plp-1 nuclear localization in embryos. Plays a role in male tail tip morphogenesis.</text>
</comment>
<dbReference type="AlphaFoldDB" id="A0A1I7TM16"/>
<dbReference type="Proteomes" id="UP000095282">
    <property type="component" value="Unplaced"/>
</dbReference>
<evidence type="ECO:0000256" key="10">
    <source>
        <dbReference type="ARBA" id="ARBA00022741"/>
    </source>
</evidence>
<comment type="catalytic activity">
    <reaction evidence="15 19">
        <text>L-threonyl-[protein] + ATP = O-phospho-L-threonyl-[protein] + ADP + H(+)</text>
        <dbReference type="Rhea" id="RHEA:46608"/>
        <dbReference type="Rhea" id="RHEA-COMP:11060"/>
        <dbReference type="Rhea" id="RHEA-COMP:11605"/>
        <dbReference type="ChEBI" id="CHEBI:15378"/>
        <dbReference type="ChEBI" id="CHEBI:30013"/>
        <dbReference type="ChEBI" id="CHEBI:30616"/>
        <dbReference type="ChEBI" id="CHEBI:61977"/>
        <dbReference type="ChEBI" id="CHEBI:456216"/>
        <dbReference type="EC" id="2.7.11.24"/>
    </reaction>
</comment>
<comment type="subcellular location">
    <subcellularLocation>
        <location evidence="3">Cytoplasm</location>
        <location evidence="3">Cell cortex</location>
    </subcellularLocation>
    <subcellularLocation>
        <location evidence="2">Nucleus</location>
    </subcellularLocation>
</comment>
<keyword evidence="6 19" id="KW-0723">Serine/threonine-protein kinase</keyword>
<evidence type="ECO:0000256" key="7">
    <source>
        <dbReference type="ARBA" id="ARBA00022679"/>
    </source>
</evidence>
<evidence type="ECO:0000256" key="6">
    <source>
        <dbReference type="ARBA" id="ARBA00022527"/>
    </source>
</evidence>
<evidence type="ECO:0000256" key="12">
    <source>
        <dbReference type="ARBA" id="ARBA00022840"/>
    </source>
</evidence>
<evidence type="ECO:0000256" key="11">
    <source>
        <dbReference type="ARBA" id="ARBA00022777"/>
    </source>
</evidence>
<dbReference type="SMART" id="SM00220">
    <property type="entry name" value="S_TKc"/>
    <property type="match status" value="1"/>
</dbReference>
<comment type="cofactor">
    <cofactor evidence="1 19">
        <name>Mg(2+)</name>
        <dbReference type="ChEBI" id="CHEBI:18420"/>
    </cofactor>
</comment>
<dbReference type="STRING" id="1561998.A0A1I7TM16"/>
<keyword evidence="9" id="KW-0479">Metal-binding</keyword>